<keyword evidence="3" id="KW-1185">Reference proteome</keyword>
<dbReference type="Proteomes" id="UP000823749">
    <property type="component" value="Chromosome 8"/>
</dbReference>
<proteinExistence type="predicted"/>
<dbReference type="PANTHER" id="PTHR32002:SF62">
    <property type="entry name" value="PROTEIN NLP6-LIKE ISOFORM X1"/>
    <property type="match status" value="1"/>
</dbReference>
<feature type="domain" description="PB1" evidence="1">
    <location>
        <begin position="571"/>
        <end position="654"/>
    </location>
</feature>
<dbReference type="InterPro" id="IPR000270">
    <property type="entry name" value="PB1_dom"/>
</dbReference>
<gene>
    <name evidence="2" type="ORF">RHGRI_023677</name>
</gene>
<dbReference type="Gene3D" id="3.10.20.90">
    <property type="entry name" value="Phosphatidylinositol 3-kinase Catalytic Subunit, Chain A, domain 1"/>
    <property type="match status" value="1"/>
</dbReference>
<dbReference type="Pfam" id="PF22922">
    <property type="entry name" value="GAF_NLP"/>
    <property type="match status" value="1"/>
</dbReference>
<dbReference type="SMART" id="SM00666">
    <property type="entry name" value="PB1"/>
    <property type="match status" value="1"/>
</dbReference>
<dbReference type="AlphaFoldDB" id="A0AAV6J865"/>
<dbReference type="InterPro" id="IPR045012">
    <property type="entry name" value="NLP"/>
</dbReference>
<dbReference type="InterPro" id="IPR053793">
    <property type="entry name" value="PB1-like"/>
</dbReference>
<evidence type="ECO:0000313" key="2">
    <source>
        <dbReference type="EMBL" id="KAG5535967.1"/>
    </source>
</evidence>
<dbReference type="EMBL" id="JACTNZ010000008">
    <property type="protein sequence ID" value="KAG5535967.1"/>
    <property type="molecule type" value="Genomic_DNA"/>
</dbReference>
<evidence type="ECO:0000313" key="3">
    <source>
        <dbReference type="Proteomes" id="UP000823749"/>
    </source>
</evidence>
<reference evidence="2" key="1">
    <citation type="submission" date="2020-08" db="EMBL/GenBank/DDBJ databases">
        <title>Plant Genome Project.</title>
        <authorList>
            <person name="Zhang R.-G."/>
        </authorList>
    </citation>
    <scope>NUCLEOTIDE SEQUENCE</scope>
    <source>
        <strain evidence="2">WSP0</strain>
        <tissue evidence="2">Leaf</tissue>
    </source>
</reference>
<sequence>MKLKMAECGLEHEKDDFSNGRDWRFPVNPAPMRLSVFGLKHEEEDFPPNFKEYTTKELQWSQLEISAKPGGYEALPFWKNRDWQGIRWVFWSRQDDYSDDFVDFIPDVPASLKVRESVRHALQKMILYPSLNASLVQFWGATKTLEGQTLLTTQNQPFALGATYSTIQLQWLCKYRMICREYNFYADGESEEEKLGLLGRVFLHKFPESTPSVKYYSLKEYPQRDVALHCTIRGSWALPVFEHSSQTCVGVLELVSLYDMPSDWHDKSFLGHLYRIFEEFGLQCFDGFKHYEMRYKDENQPIAAAFKELKMVSRIAEYPLVPYARHYKLSGWFTMCLQSNYTRNEVYVLEFFLPASSKDDENTLTTISLILGTMEEKFKTFKLVSGQELGDILSVEVFDFQNDQSSHSVQMIQATRIFPSLEVSKDRGVMSQLGQLNQPAMDAIDNGMNVVSGAQKYSLPSLEPLQIQEVTTQLDSCDQLQMDPLDNGKNVVAVERTIEGTRKTQEREHKKTGVRIQVSLEDILKCLKTRRNDAATELRALASVNHSSEEIMGTAVGGKITRKSAFQDVEMVTIRAKFENNTVKFRLSLSSRLVELQEEVTKRLNLEPRDYYIKYKDEEDELILITCDDDLQDCIHSSRFLGNTSIGVLLELKQPVTNLNPAH</sequence>
<dbReference type="InterPro" id="IPR055081">
    <property type="entry name" value="NLP1-9_GAF"/>
</dbReference>
<dbReference type="Pfam" id="PF00564">
    <property type="entry name" value="PB1"/>
    <property type="match status" value="1"/>
</dbReference>
<dbReference type="PROSITE" id="PS51745">
    <property type="entry name" value="PB1"/>
    <property type="match status" value="1"/>
</dbReference>
<protein>
    <recommendedName>
        <fullName evidence="1">PB1 domain-containing protein</fullName>
    </recommendedName>
</protein>
<name>A0AAV6J865_9ERIC</name>
<dbReference type="GO" id="GO:0003700">
    <property type="term" value="F:DNA-binding transcription factor activity"/>
    <property type="evidence" value="ECO:0007669"/>
    <property type="project" value="InterPro"/>
</dbReference>
<dbReference type="PANTHER" id="PTHR32002">
    <property type="entry name" value="PROTEIN NLP8"/>
    <property type="match status" value="1"/>
</dbReference>
<organism evidence="2 3">
    <name type="scientific">Rhododendron griersonianum</name>
    <dbReference type="NCBI Taxonomy" id="479676"/>
    <lineage>
        <taxon>Eukaryota</taxon>
        <taxon>Viridiplantae</taxon>
        <taxon>Streptophyta</taxon>
        <taxon>Embryophyta</taxon>
        <taxon>Tracheophyta</taxon>
        <taxon>Spermatophyta</taxon>
        <taxon>Magnoliopsida</taxon>
        <taxon>eudicotyledons</taxon>
        <taxon>Gunneridae</taxon>
        <taxon>Pentapetalae</taxon>
        <taxon>asterids</taxon>
        <taxon>Ericales</taxon>
        <taxon>Ericaceae</taxon>
        <taxon>Ericoideae</taxon>
        <taxon>Rhodoreae</taxon>
        <taxon>Rhododendron</taxon>
    </lineage>
</organism>
<evidence type="ECO:0000259" key="1">
    <source>
        <dbReference type="PROSITE" id="PS51745"/>
    </source>
</evidence>
<accession>A0AAV6J865</accession>
<comment type="caution">
    <text evidence="2">The sequence shown here is derived from an EMBL/GenBank/DDBJ whole genome shotgun (WGS) entry which is preliminary data.</text>
</comment>
<dbReference type="SUPFAM" id="SSF54277">
    <property type="entry name" value="CAD &amp; PB1 domains"/>
    <property type="match status" value="1"/>
</dbReference>